<dbReference type="AlphaFoldDB" id="A0A2S9XDK0"/>
<reference evidence="1 2" key="1">
    <citation type="submission" date="2018-03" db="EMBL/GenBank/DDBJ databases">
        <title>Draft Genome Sequences of the Obligatory Marine Myxobacteria Enhygromyxa salina SWB005.</title>
        <authorList>
            <person name="Poehlein A."/>
            <person name="Moghaddam J.A."/>
            <person name="Harms H."/>
            <person name="Alanjari M."/>
            <person name="Koenig G.M."/>
            <person name="Daniel R."/>
            <person name="Schaeberle T.F."/>
        </authorList>
    </citation>
    <scope>NUCLEOTIDE SEQUENCE [LARGE SCALE GENOMIC DNA]</scope>
    <source>
        <strain evidence="1 2">SWB005</strain>
    </source>
</reference>
<gene>
    <name evidence="1" type="ORF">ENSA5_61950</name>
</gene>
<dbReference type="Proteomes" id="UP000237968">
    <property type="component" value="Unassembled WGS sequence"/>
</dbReference>
<keyword evidence="2" id="KW-1185">Reference proteome</keyword>
<name>A0A2S9XDK0_9BACT</name>
<dbReference type="OrthoDB" id="9855676at2"/>
<protein>
    <submittedName>
        <fullName evidence="1">Uncharacterized protein</fullName>
    </submittedName>
</protein>
<dbReference type="RefSeq" id="WP_146156306.1">
    <property type="nucleotide sequence ID" value="NZ_PVNK01000269.1"/>
</dbReference>
<organism evidence="1 2">
    <name type="scientific">Enhygromyxa salina</name>
    <dbReference type="NCBI Taxonomy" id="215803"/>
    <lineage>
        <taxon>Bacteria</taxon>
        <taxon>Pseudomonadati</taxon>
        <taxon>Myxococcota</taxon>
        <taxon>Polyangia</taxon>
        <taxon>Nannocystales</taxon>
        <taxon>Nannocystaceae</taxon>
        <taxon>Enhygromyxa</taxon>
    </lineage>
</organism>
<comment type="caution">
    <text evidence="1">The sequence shown here is derived from an EMBL/GenBank/DDBJ whole genome shotgun (WGS) entry which is preliminary data.</text>
</comment>
<evidence type="ECO:0000313" key="2">
    <source>
        <dbReference type="Proteomes" id="UP000237968"/>
    </source>
</evidence>
<accession>A0A2S9XDK0</accession>
<sequence>MVEVDIEGILTELDEAYKDLKAARTRLAELLPMSATRPGDSGQARVEFVTGLDPEAGNETSGEELIRQINAEAWEHAQKALLNATEMVELAHKHLRRELER</sequence>
<dbReference type="EMBL" id="PVNK01000269">
    <property type="protein sequence ID" value="PRP90761.1"/>
    <property type="molecule type" value="Genomic_DNA"/>
</dbReference>
<proteinExistence type="predicted"/>
<evidence type="ECO:0000313" key="1">
    <source>
        <dbReference type="EMBL" id="PRP90761.1"/>
    </source>
</evidence>